<feature type="region of interest" description="Disordered" evidence="1">
    <location>
        <begin position="514"/>
        <end position="638"/>
    </location>
</feature>
<evidence type="ECO:0000313" key="3">
    <source>
        <dbReference type="Proteomes" id="UP000269721"/>
    </source>
</evidence>
<protein>
    <submittedName>
        <fullName evidence="2">Uncharacterized protein</fullName>
    </submittedName>
</protein>
<feature type="compositionally biased region" description="Low complexity" evidence="1">
    <location>
        <begin position="537"/>
        <end position="547"/>
    </location>
</feature>
<sequence>MNTPPASSSPDSSTSNFSRAMSALPRTFRCSYSECKGKDYVFLTNLQRHQQTVHGAPPPPAPQKRNSKPSVKLIVPLAAGHARSYAKEGHQPGDRGGAASSQSGWVEHGHAGPAPAGNGGTAPTTPDAAADLGANWPWPLVTEPALLTSEMLYESVLDPDAWCTRVLSVQPHVDGVLREWLEVWRRSYLQRRASRGAAEERITSAPTPTPTQARAAFAPGPRAASKVRAALPPASSAAPDIPFGEVRVCERPTSYIVSLGLPHVLEKTVAATILEDKLKMTWSTQRVIVTGTIIRQQVANHERFWVLPADAQSKIVATHNKSAALHVTIAKKSGMIALPPVATPPAFTTPYSAPASVPPPVPVQSPATVPRRPLQLSDAARRVAAQCSGGLMAGPSMPFPDVVCHFAPQPLYMPAVLVQSIPPPAHQFPTPILTLRASAPSVSSRSASSRSVPSPNALFAPDPDHIPDRDPDHGYPIHNDDEGVPMDLDSDIDEVVEKYLQECEKVESKEVKLEEVYPVGPDEEELVRDGQDEASEEQLALAEAAESAAEEKMLNFDEAAEPAAEDEPLNFDDLDEEDEEDLELERQEAELARQLEAFPEPEKPELEPDEVEEQEEKEKEPDVNVLEEPDEEELELERKEAELERQLRELVKRERRVEQEKRISMLEAEIERCKAAIADL</sequence>
<accession>A0A4V1IQH5</accession>
<feature type="compositionally biased region" description="Acidic residues" evidence="1">
    <location>
        <begin position="521"/>
        <end position="536"/>
    </location>
</feature>
<keyword evidence="3" id="KW-1185">Reference proteome</keyword>
<organism evidence="2 3">
    <name type="scientific">Blyttiomyces helicus</name>
    <dbReference type="NCBI Taxonomy" id="388810"/>
    <lineage>
        <taxon>Eukaryota</taxon>
        <taxon>Fungi</taxon>
        <taxon>Fungi incertae sedis</taxon>
        <taxon>Chytridiomycota</taxon>
        <taxon>Chytridiomycota incertae sedis</taxon>
        <taxon>Chytridiomycetes</taxon>
        <taxon>Chytridiomycetes incertae sedis</taxon>
        <taxon>Blyttiomyces</taxon>
    </lineage>
</organism>
<feature type="compositionally biased region" description="Basic and acidic residues" evidence="1">
    <location>
        <begin position="462"/>
        <end position="476"/>
    </location>
</feature>
<dbReference type="EMBL" id="KZ998080">
    <property type="protein sequence ID" value="RKO86577.1"/>
    <property type="molecule type" value="Genomic_DNA"/>
</dbReference>
<feature type="compositionally biased region" description="Acidic residues" evidence="1">
    <location>
        <begin position="625"/>
        <end position="635"/>
    </location>
</feature>
<feature type="compositionally biased region" description="Low complexity" evidence="1">
    <location>
        <begin position="111"/>
        <end position="129"/>
    </location>
</feature>
<proteinExistence type="predicted"/>
<feature type="compositionally biased region" description="Basic and acidic residues" evidence="1">
    <location>
        <begin position="584"/>
        <end position="593"/>
    </location>
</feature>
<name>A0A4V1IQH5_9FUNG</name>
<dbReference type="Proteomes" id="UP000269721">
    <property type="component" value="Unassembled WGS sequence"/>
</dbReference>
<feature type="region of interest" description="Disordered" evidence="1">
    <location>
        <begin position="82"/>
        <end position="129"/>
    </location>
</feature>
<feature type="region of interest" description="Disordered" evidence="1">
    <location>
        <begin position="444"/>
        <end position="476"/>
    </location>
</feature>
<feature type="compositionally biased region" description="Low complexity" evidence="1">
    <location>
        <begin position="444"/>
        <end position="455"/>
    </location>
</feature>
<gene>
    <name evidence="2" type="ORF">BDK51DRAFT_51498</name>
</gene>
<feature type="compositionally biased region" description="Acidic residues" evidence="1">
    <location>
        <begin position="558"/>
        <end position="583"/>
    </location>
</feature>
<evidence type="ECO:0000256" key="1">
    <source>
        <dbReference type="SAM" id="MobiDB-lite"/>
    </source>
</evidence>
<evidence type="ECO:0000313" key="2">
    <source>
        <dbReference type="EMBL" id="RKO86577.1"/>
    </source>
</evidence>
<dbReference type="AlphaFoldDB" id="A0A4V1IQH5"/>
<reference evidence="3" key="1">
    <citation type="journal article" date="2018" name="Nat. Microbiol.">
        <title>Leveraging single-cell genomics to expand the fungal tree of life.</title>
        <authorList>
            <person name="Ahrendt S.R."/>
            <person name="Quandt C.A."/>
            <person name="Ciobanu D."/>
            <person name="Clum A."/>
            <person name="Salamov A."/>
            <person name="Andreopoulos B."/>
            <person name="Cheng J.F."/>
            <person name="Woyke T."/>
            <person name="Pelin A."/>
            <person name="Henrissat B."/>
            <person name="Reynolds N.K."/>
            <person name="Benny G.L."/>
            <person name="Smith M.E."/>
            <person name="James T.Y."/>
            <person name="Grigoriev I.V."/>
        </authorList>
    </citation>
    <scope>NUCLEOTIDE SEQUENCE [LARGE SCALE GENOMIC DNA]</scope>
</reference>